<evidence type="ECO:0000313" key="1">
    <source>
        <dbReference type="EMBL" id="CCF45517.1"/>
    </source>
</evidence>
<proteinExistence type="predicted"/>
<dbReference type="AlphaFoldDB" id="H1VZ55"/>
<reference evidence="2" key="1">
    <citation type="journal article" date="2012" name="Nat. Genet.">
        <title>Lifestyle transitions in plant pathogenic Colletotrichum fungi deciphered by genome and transcriptome analyses.</title>
        <authorList>
            <person name="O'Connell R.J."/>
            <person name="Thon M.R."/>
            <person name="Hacquard S."/>
            <person name="Amyotte S.G."/>
            <person name="Kleemann J."/>
            <person name="Torres M.F."/>
            <person name="Damm U."/>
            <person name="Buiate E.A."/>
            <person name="Epstein L."/>
            <person name="Alkan N."/>
            <person name="Altmueller J."/>
            <person name="Alvarado-Balderrama L."/>
            <person name="Bauser C.A."/>
            <person name="Becker C."/>
            <person name="Birren B.W."/>
            <person name="Chen Z."/>
            <person name="Choi J."/>
            <person name="Crouch J.A."/>
            <person name="Duvick J.P."/>
            <person name="Farman M.A."/>
            <person name="Gan P."/>
            <person name="Heiman D."/>
            <person name="Henrissat B."/>
            <person name="Howard R.J."/>
            <person name="Kabbage M."/>
            <person name="Koch C."/>
            <person name="Kracher B."/>
            <person name="Kubo Y."/>
            <person name="Law A.D."/>
            <person name="Lebrun M.-H."/>
            <person name="Lee Y.-H."/>
            <person name="Miyara I."/>
            <person name="Moore N."/>
            <person name="Neumann U."/>
            <person name="Nordstroem K."/>
            <person name="Panaccione D.G."/>
            <person name="Panstruga R."/>
            <person name="Place M."/>
            <person name="Proctor R.H."/>
            <person name="Prusky D."/>
            <person name="Rech G."/>
            <person name="Reinhardt R."/>
            <person name="Rollins J.A."/>
            <person name="Rounsley S."/>
            <person name="Schardl C.L."/>
            <person name="Schwartz D.C."/>
            <person name="Shenoy N."/>
            <person name="Shirasu K."/>
            <person name="Sikhakolli U.R."/>
            <person name="Stueber K."/>
            <person name="Sukno S.A."/>
            <person name="Sweigard J.A."/>
            <person name="Takano Y."/>
            <person name="Takahara H."/>
            <person name="Trail F."/>
            <person name="van der Does H.C."/>
            <person name="Voll L.M."/>
            <person name="Will I."/>
            <person name="Young S."/>
            <person name="Zeng Q."/>
            <person name="Zhang J."/>
            <person name="Zhou S."/>
            <person name="Dickman M.B."/>
            <person name="Schulze-Lefert P."/>
            <person name="Ver Loren van Themaat E."/>
            <person name="Ma L.-J."/>
            <person name="Vaillancourt L.J."/>
        </authorList>
    </citation>
    <scope>NUCLEOTIDE SEQUENCE [LARGE SCALE GENOMIC DNA]</scope>
    <source>
        <strain evidence="2">IMI 349063</strain>
    </source>
</reference>
<name>H1VZ55_COLHI</name>
<evidence type="ECO:0000313" key="2">
    <source>
        <dbReference type="Proteomes" id="UP000007174"/>
    </source>
</evidence>
<dbReference type="Proteomes" id="UP000007174">
    <property type="component" value="Unassembled WGS sequence"/>
</dbReference>
<gene>
    <name evidence="1" type="ORF">CH063_14572</name>
</gene>
<dbReference type="HOGENOM" id="CLU_2236427_0_0_1"/>
<dbReference type="EMBL" id="CACQ02007817">
    <property type="protein sequence ID" value="CCF45517.1"/>
    <property type="molecule type" value="Genomic_DNA"/>
</dbReference>
<protein>
    <submittedName>
        <fullName evidence="1">Uncharacterized protein</fullName>
    </submittedName>
</protein>
<accession>H1VZ55</accession>
<sequence length="105" mass="10464">MVHGVVFWIRGRRAGVGVVPRPLGGGLSVGGAVAGASGGIVGGTGIGVWGLGAGSWGVDGGYRIERRDRFCGCVFVRGAVGVDVWWADAGGIGGRIGVSRGREAS</sequence>
<organism evidence="1 2">
    <name type="scientific">Colletotrichum higginsianum (strain IMI 349063)</name>
    <name type="common">Crucifer anthracnose fungus</name>
    <dbReference type="NCBI Taxonomy" id="759273"/>
    <lineage>
        <taxon>Eukaryota</taxon>
        <taxon>Fungi</taxon>
        <taxon>Dikarya</taxon>
        <taxon>Ascomycota</taxon>
        <taxon>Pezizomycotina</taxon>
        <taxon>Sordariomycetes</taxon>
        <taxon>Hypocreomycetidae</taxon>
        <taxon>Glomerellales</taxon>
        <taxon>Glomerellaceae</taxon>
        <taxon>Colletotrichum</taxon>
        <taxon>Colletotrichum destructivum species complex</taxon>
    </lineage>
</organism>